<comment type="similarity">
    <text evidence="1">Belongs to the Gfo/Idh/MocA family.</text>
</comment>
<feature type="domain" description="GFO/IDH/MocA-like oxidoreductase" evidence="4">
    <location>
        <begin position="140"/>
        <end position="265"/>
    </location>
</feature>
<evidence type="ECO:0000259" key="2">
    <source>
        <dbReference type="Pfam" id="PF01261"/>
    </source>
</evidence>
<dbReference type="Pfam" id="PF22725">
    <property type="entry name" value="GFO_IDH_MocA_C3"/>
    <property type="match status" value="1"/>
</dbReference>
<name>A0A6G0LXF0_9STRA</name>
<dbReference type="PANTHER" id="PTHR43377:SF1">
    <property type="entry name" value="BILIVERDIN REDUCTASE A"/>
    <property type="match status" value="1"/>
</dbReference>
<dbReference type="Pfam" id="PF01261">
    <property type="entry name" value="AP_endonuc_2"/>
    <property type="match status" value="1"/>
</dbReference>
<evidence type="ECO:0000313" key="5">
    <source>
        <dbReference type="EMBL" id="KAE9133826.1"/>
    </source>
</evidence>
<gene>
    <name evidence="5" type="ORF">PF010_g2679</name>
</gene>
<dbReference type="GO" id="GO:0000166">
    <property type="term" value="F:nucleotide binding"/>
    <property type="evidence" value="ECO:0007669"/>
    <property type="project" value="InterPro"/>
</dbReference>
<organism evidence="5 6">
    <name type="scientific">Phytophthora fragariae</name>
    <dbReference type="NCBI Taxonomy" id="53985"/>
    <lineage>
        <taxon>Eukaryota</taxon>
        <taxon>Sar</taxon>
        <taxon>Stramenopiles</taxon>
        <taxon>Oomycota</taxon>
        <taxon>Peronosporomycetes</taxon>
        <taxon>Peronosporales</taxon>
        <taxon>Peronosporaceae</taxon>
        <taxon>Phytophthora</taxon>
    </lineage>
</organism>
<proteinExistence type="inferred from homology"/>
<dbReference type="InterPro" id="IPR051450">
    <property type="entry name" value="Gfo/Idh/MocA_Oxidoreductases"/>
</dbReference>
<dbReference type="InterPro" id="IPR013022">
    <property type="entry name" value="Xyl_isomerase-like_TIM-brl"/>
</dbReference>
<dbReference type="Proteomes" id="UP000488956">
    <property type="component" value="Unassembled WGS sequence"/>
</dbReference>
<accession>A0A6G0LXF0</accession>
<dbReference type="InterPro" id="IPR000683">
    <property type="entry name" value="Gfo/Idh/MocA-like_OxRdtase_N"/>
</dbReference>
<dbReference type="Gene3D" id="3.20.20.150">
    <property type="entry name" value="Divalent-metal-dependent TIM barrel enzymes"/>
    <property type="match status" value="1"/>
</dbReference>
<evidence type="ECO:0000259" key="3">
    <source>
        <dbReference type="Pfam" id="PF01408"/>
    </source>
</evidence>
<dbReference type="Pfam" id="PF01408">
    <property type="entry name" value="GFO_IDH_MocA"/>
    <property type="match status" value="1"/>
</dbReference>
<dbReference type="EMBL" id="QXFX01000075">
    <property type="protein sequence ID" value="KAE9133826.1"/>
    <property type="molecule type" value="Genomic_DNA"/>
</dbReference>
<evidence type="ECO:0000259" key="4">
    <source>
        <dbReference type="Pfam" id="PF22725"/>
    </source>
</evidence>
<sequence length="669" mass="74435">MKEWKRKMSAKLKIGILGGGGILTAHAPGYTRLADRCEVVVAETDASRHKEIRRLLGENVAIVEDYTEILADKDVNAVDIILPHYLHASAAIAAAEAGKHVLIEKVMARNVEECDQMINACAKAGVSLTVCHDRRYDSDWQALKRVVDSGELGDILFWKLEHNQNVVFPERSWVRSKEMLGGGAIMSCLTHQIDSLRWYEGEVDQVTCMTKTEPGRMEGESIGAVMAKMRSGALALLSINWYTQSHHAPDGLWYEFNHVTGTKGEAYFMSGKGTYVKIHDGASKQFHYDMKGEGSFVKVDVKKELTGHQRCIEQWVKSLRGEQAEILTDGTDSRKTVEVAEAAYRAEETKAVVSLPLQPCLDYASKRGLEGVQFGGMEGLSSKRDLGELLHLKDYADSLGMYINVSVGICNPLLLDESEDEARAAFIRDIRLFAKAGWHELAGVISRNDERYKHPVPWNTHLSKSADFVRSLRPVLEECGSRINIENHGDSTFDILHVVEAAGADICGVNLDTGNTLVNAEDPVLAARRVAPYTHLTHIKDGIVFFSENGVSRQGKTPGQGIVDFTSIISILGEYNPDLPLSIEDHKWIFEFPVFEQDWYAPNPHLTPYEFGQYIKLVKVVEQKLASGELPAVDAYEAIPYLEQMDERIASGVKHLRGILEKLNLQSGK</sequence>
<dbReference type="AlphaFoldDB" id="A0A6G0LXF0"/>
<dbReference type="InterPro" id="IPR036291">
    <property type="entry name" value="NAD(P)-bd_dom_sf"/>
</dbReference>
<dbReference type="SUPFAM" id="SSF51658">
    <property type="entry name" value="Xylose isomerase-like"/>
    <property type="match status" value="1"/>
</dbReference>
<dbReference type="SUPFAM" id="SSF51735">
    <property type="entry name" value="NAD(P)-binding Rossmann-fold domains"/>
    <property type="match status" value="1"/>
</dbReference>
<dbReference type="SUPFAM" id="SSF55347">
    <property type="entry name" value="Glyceraldehyde-3-phosphate dehydrogenase-like, C-terminal domain"/>
    <property type="match status" value="1"/>
</dbReference>
<dbReference type="PANTHER" id="PTHR43377">
    <property type="entry name" value="BILIVERDIN REDUCTASE A"/>
    <property type="match status" value="1"/>
</dbReference>
<evidence type="ECO:0000313" key="6">
    <source>
        <dbReference type="Proteomes" id="UP000488956"/>
    </source>
</evidence>
<dbReference type="Gene3D" id="3.40.50.720">
    <property type="entry name" value="NAD(P)-binding Rossmann-like Domain"/>
    <property type="match status" value="1"/>
</dbReference>
<dbReference type="InterPro" id="IPR036237">
    <property type="entry name" value="Xyl_isomerase-like_sf"/>
</dbReference>
<evidence type="ECO:0000256" key="1">
    <source>
        <dbReference type="ARBA" id="ARBA00010928"/>
    </source>
</evidence>
<dbReference type="InterPro" id="IPR055170">
    <property type="entry name" value="GFO_IDH_MocA-like_dom"/>
</dbReference>
<comment type="caution">
    <text evidence="5">The sequence shown here is derived from an EMBL/GenBank/DDBJ whole genome shotgun (WGS) entry which is preliminary data.</text>
</comment>
<protein>
    <recommendedName>
        <fullName evidence="7">Gfo/Idh/MocA-like oxidoreductase N-terminal domain-containing protein</fullName>
    </recommendedName>
</protein>
<evidence type="ECO:0008006" key="7">
    <source>
        <dbReference type="Google" id="ProtNLM"/>
    </source>
</evidence>
<feature type="domain" description="Xylose isomerase-like TIM barrel" evidence="2">
    <location>
        <begin position="361"/>
        <end position="585"/>
    </location>
</feature>
<feature type="domain" description="Gfo/Idh/MocA-like oxidoreductase N-terminal" evidence="3">
    <location>
        <begin position="12"/>
        <end position="131"/>
    </location>
</feature>
<reference evidence="5 6" key="1">
    <citation type="submission" date="2018-09" db="EMBL/GenBank/DDBJ databases">
        <title>Genomic investigation of the strawberry pathogen Phytophthora fragariae indicates pathogenicity is determined by transcriptional variation in three key races.</title>
        <authorList>
            <person name="Adams T.M."/>
            <person name="Armitage A.D."/>
            <person name="Sobczyk M.K."/>
            <person name="Bates H.J."/>
            <person name="Dunwell J.M."/>
            <person name="Nellist C.F."/>
            <person name="Harrison R.J."/>
        </authorList>
    </citation>
    <scope>NUCLEOTIDE SEQUENCE [LARGE SCALE GENOMIC DNA]</scope>
    <source>
        <strain evidence="5 6">ONT-3</strain>
    </source>
</reference>
<dbReference type="Gene3D" id="3.30.360.10">
    <property type="entry name" value="Dihydrodipicolinate Reductase, domain 2"/>
    <property type="match status" value="1"/>
</dbReference>